<dbReference type="AlphaFoldDB" id="A0A1H9I9Q0"/>
<evidence type="ECO:0000256" key="2">
    <source>
        <dbReference type="SAM" id="Phobius"/>
    </source>
</evidence>
<dbReference type="EMBL" id="FOGF01000005">
    <property type="protein sequence ID" value="SEQ71276.1"/>
    <property type="molecule type" value="Genomic_DNA"/>
</dbReference>
<feature type="transmembrane region" description="Helical" evidence="2">
    <location>
        <begin position="184"/>
        <end position="203"/>
    </location>
</feature>
<reference evidence="4 5" key="1">
    <citation type="submission" date="2016-10" db="EMBL/GenBank/DDBJ databases">
        <authorList>
            <person name="de Groot N.N."/>
        </authorList>
    </citation>
    <scope>NUCLEOTIDE SEQUENCE [LARGE SCALE GENOMIC DNA]</scope>
    <source>
        <strain evidence="4 5">DSM 15827</strain>
    </source>
</reference>
<dbReference type="STRING" id="137733.SAMN05421767_10510"/>
<proteinExistence type="inferred from homology"/>
<keyword evidence="5" id="KW-1185">Reference proteome</keyword>
<sequence>MKKFINSEKLYDNLIWILLVSFLVMIAGDVIGLFIIPKVAESNQFLYTFIAYFSFITMWISVILAVTVFKKNHYIKESILMNKEGNTVKFLLMGFIIGFLLNIFSAFVAYTHGDIALKFTHFEILPVLVLFFAVFIQSSAEEVLCRGFMYQRLLHANFKPLYAVVINAAFFGVLHLSNDGISFLAFYDLFITGVFFSLIVFYFDSLWMAMAIHTTWNFTQSILLGLPNSGTSFPYTVFSLDTNSVHNSFAYNVEFGLEGTILSSIVMTFCCILLYVLKNNQKKIY</sequence>
<dbReference type="PANTHER" id="PTHR39430">
    <property type="entry name" value="MEMBRANE-ASSOCIATED PROTEASE-RELATED"/>
    <property type="match status" value="1"/>
</dbReference>
<dbReference type="PANTHER" id="PTHR39430:SF1">
    <property type="entry name" value="PROTEASE"/>
    <property type="match status" value="1"/>
</dbReference>
<dbReference type="Proteomes" id="UP000198556">
    <property type="component" value="Unassembled WGS sequence"/>
</dbReference>
<dbReference type="InterPro" id="IPR003675">
    <property type="entry name" value="Rce1/LyrA-like_dom"/>
</dbReference>
<feature type="transmembrane region" description="Helical" evidence="2">
    <location>
        <begin position="122"/>
        <end position="140"/>
    </location>
</feature>
<keyword evidence="2" id="KW-1133">Transmembrane helix</keyword>
<feature type="transmembrane region" description="Helical" evidence="2">
    <location>
        <begin position="255"/>
        <end position="277"/>
    </location>
</feature>
<feature type="transmembrane region" description="Helical" evidence="2">
    <location>
        <begin position="49"/>
        <end position="69"/>
    </location>
</feature>
<evidence type="ECO:0000313" key="4">
    <source>
        <dbReference type="EMBL" id="SEQ71276.1"/>
    </source>
</evidence>
<dbReference type="GO" id="GO:0004175">
    <property type="term" value="F:endopeptidase activity"/>
    <property type="evidence" value="ECO:0007669"/>
    <property type="project" value="UniProtKB-ARBA"/>
</dbReference>
<organism evidence="4 5">
    <name type="scientific">Granulicatella balaenopterae</name>
    <dbReference type="NCBI Taxonomy" id="137733"/>
    <lineage>
        <taxon>Bacteria</taxon>
        <taxon>Bacillati</taxon>
        <taxon>Bacillota</taxon>
        <taxon>Bacilli</taxon>
        <taxon>Lactobacillales</taxon>
        <taxon>Carnobacteriaceae</taxon>
        <taxon>Granulicatella</taxon>
    </lineage>
</organism>
<comment type="similarity">
    <text evidence="1">Belongs to the UPF0177 family.</text>
</comment>
<gene>
    <name evidence="4" type="ORF">SAMN05421767_10510</name>
</gene>
<feature type="transmembrane region" description="Helical" evidence="2">
    <location>
        <begin position="215"/>
        <end position="235"/>
    </location>
</feature>
<dbReference type="RefSeq" id="WP_245711104.1">
    <property type="nucleotide sequence ID" value="NZ_FOGF01000005.1"/>
</dbReference>
<protein>
    <recommendedName>
        <fullName evidence="3">CAAX prenyl protease 2/Lysostaphin resistance protein A-like domain-containing protein</fullName>
    </recommendedName>
</protein>
<feature type="domain" description="CAAX prenyl protease 2/Lysostaphin resistance protein A-like" evidence="3">
    <location>
        <begin position="126"/>
        <end position="218"/>
    </location>
</feature>
<keyword evidence="2" id="KW-0812">Transmembrane</keyword>
<feature type="transmembrane region" description="Helical" evidence="2">
    <location>
        <begin position="14"/>
        <end position="37"/>
    </location>
</feature>
<evidence type="ECO:0000259" key="3">
    <source>
        <dbReference type="Pfam" id="PF02517"/>
    </source>
</evidence>
<accession>A0A1H9I9Q0</accession>
<feature type="transmembrane region" description="Helical" evidence="2">
    <location>
        <begin position="161"/>
        <end position="178"/>
    </location>
</feature>
<name>A0A1H9I9Q0_9LACT</name>
<dbReference type="GO" id="GO:0080120">
    <property type="term" value="P:CAAX-box protein maturation"/>
    <property type="evidence" value="ECO:0007669"/>
    <property type="project" value="UniProtKB-ARBA"/>
</dbReference>
<keyword evidence="2" id="KW-0472">Membrane</keyword>
<feature type="transmembrane region" description="Helical" evidence="2">
    <location>
        <begin position="90"/>
        <end position="110"/>
    </location>
</feature>
<evidence type="ECO:0000256" key="1">
    <source>
        <dbReference type="ARBA" id="ARBA00009067"/>
    </source>
</evidence>
<evidence type="ECO:0000313" key="5">
    <source>
        <dbReference type="Proteomes" id="UP000198556"/>
    </source>
</evidence>
<dbReference type="Pfam" id="PF02517">
    <property type="entry name" value="Rce1-like"/>
    <property type="match status" value="1"/>
</dbReference>